<keyword evidence="9" id="KW-0496">Mitochondrion</keyword>
<reference evidence="16" key="1">
    <citation type="journal article" date="2021" name="Open Biol.">
        <title>Shared evolutionary footprints suggest mitochondrial oxidative damage underlies multiple complex I losses in fungi.</title>
        <authorList>
            <person name="Schikora-Tamarit M.A."/>
            <person name="Marcet-Houben M."/>
            <person name="Nosek J."/>
            <person name="Gabaldon T."/>
        </authorList>
    </citation>
    <scope>NUCLEOTIDE SEQUENCE</scope>
    <source>
        <strain evidence="16">NCAIM Y.01608</strain>
    </source>
</reference>
<dbReference type="PROSITE" id="PS50920">
    <property type="entry name" value="SOLCAR"/>
    <property type="match status" value="3"/>
</dbReference>
<dbReference type="GO" id="GO:0005313">
    <property type="term" value="F:L-glutamate transmembrane transporter activity"/>
    <property type="evidence" value="ECO:0007669"/>
    <property type="project" value="TreeGrafter"/>
</dbReference>
<evidence type="ECO:0000313" key="17">
    <source>
        <dbReference type="Proteomes" id="UP000788993"/>
    </source>
</evidence>
<dbReference type="GO" id="GO:0043490">
    <property type="term" value="P:malate-aspartate shuttle"/>
    <property type="evidence" value="ECO:0007669"/>
    <property type="project" value="TreeGrafter"/>
</dbReference>
<evidence type="ECO:0000256" key="15">
    <source>
        <dbReference type="SAM" id="MobiDB-lite"/>
    </source>
</evidence>
<protein>
    <recommendedName>
        <fullName evidence="12">Mitochondrial aspartate-glutamate transporter AGC1</fullName>
    </recommendedName>
    <alternativeName>
        <fullName evidence="13">Aspartate-glutamate carrier 1</fullName>
    </alternativeName>
</protein>
<dbReference type="SUPFAM" id="SSF103506">
    <property type="entry name" value="Mitochondrial carrier"/>
    <property type="match status" value="1"/>
</dbReference>
<dbReference type="Proteomes" id="UP000788993">
    <property type="component" value="Unassembled WGS sequence"/>
</dbReference>
<reference evidence="16" key="2">
    <citation type="submission" date="2021-01" db="EMBL/GenBank/DDBJ databases">
        <authorList>
            <person name="Schikora-Tamarit M.A."/>
        </authorList>
    </citation>
    <scope>NUCLEOTIDE SEQUENCE</scope>
    <source>
        <strain evidence="16">NCAIM Y.01608</strain>
    </source>
</reference>
<evidence type="ECO:0000256" key="3">
    <source>
        <dbReference type="ARBA" id="ARBA00022448"/>
    </source>
</evidence>
<dbReference type="AlphaFoldDB" id="A0A9P8TCY3"/>
<keyword evidence="4 14" id="KW-0812">Transmembrane</keyword>
<keyword evidence="10 14" id="KW-0472">Membrane</keyword>
<feature type="region of interest" description="Disordered" evidence="15">
    <location>
        <begin position="1"/>
        <end position="27"/>
    </location>
</feature>
<feature type="repeat" description="Solcar" evidence="14">
    <location>
        <begin position="564"/>
        <end position="652"/>
    </location>
</feature>
<dbReference type="InterPro" id="IPR002067">
    <property type="entry name" value="MCP"/>
</dbReference>
<evidence type="ECO:0000256" key="4">
    <source>
        <dbReference type="ARBA" id="ARBA00022692"/>
    </source>
</evidence>
<evidence type="ECO:0000256" key="9">
    <source>
        <dbReference type="ARBA" id="ARBA00023128"/>
    </source>
</evidence>
<dbReference type="InterPro" id="IPR051028">
    <property type="entry name" value="Mito_Solute_Carrier"/>
</dbReference>
<evidence type="ECO:0000256" key="5">
    <source>
        <dbReference type="ARBA" id="ARBA00022737"/>
    </source>
</evidence>
<keyword evidence="8" id="KW-1133">Transmembrane helix</keyword>
<evidence type="ECO:0000256" key="12">
    <source>
        <dbReference type="ARBA" id="ARBA00073787"/>
    </source>
</evidence>
<accession>A0A9P8TCY3</accession>
<sequence length="725" mass="81413">MITTTNKSDSPLLSLTSTHKTVSPTMSPNVDASLSTIFEQFSKQYSDLDTQEKVLKFEDFVSVLRNQEKPNLSRVTSFLPIDSFGLLYLIADHEKKGYLTESDFQKFSKELLNVQTNTEESPKLLFKLFKLFEKDFYNERETPQEIKTDRFLDILSNLNQTIKTSSDIEPVKKYLAENKLEKLTPADFSALIEKLPLIKLDEKFKQLAQNDKIDIASFRDIVNEIFHSRLPDNILSRIESFSKANFGPSLSLSDSETVIKLLKDLPSLNYAIYEQISTGQYNNTDKLISKDEFYKFAKSRVAGSLTEEEASLFFKWNLQLLQQQDRTSAIKSGDMLAILTDDLIKSRESSDVVPFSFYPILNSAYSFLLGSVAGAIGATVVYPIDLVKTRMQNQKGNSLYSSYGDCFRKVFKHEGFIGLYSGLLPQLVGVAPEKAIKLTVNDIVRGIGAGYCKNGELTMGWEILAGSSAGACQVIFTNPLEITKIRLQVQGETVRQMAKEGLPYVEKSAVDIVRELGLRGLYKGASACLLRDVPFSAIYFPAYANIKKFMFGFDPNNPAKKNKLESWELLLSGALAGMPAAYFTTPCDVIKTRLQVESRPGEKAYKNIADAFSRILKEEGFSALFKGGIARICRSSPQFGFTLASYELFQSWIPLKRFYPDQTSRALTDGHGNALKSLTPTSSQETVHHELSEGAKQFVSTSLELNPALNSFNYYNYLDYRGNKK</sequence>
<proteinExistence type="inferred from homology"/>
<comment type="function">
    <text evidence="11">Calcium-dependent mitochondrial aspartate and glutamate carrier. Transport of glutamate in mitochondria is required for mitochondrial transamination reactions and ornithine synthesis. Plays also a role in malate-aspartate NADH shuttle, which is critical for growth on acetate and fatty acids.</text>
</comment>
<evidence type="ECO:0000256" key="2">
    <source>
        <dbReference type="ARBA" id="ARBA00006375"/>
    </source>
</evidence>
<dbReference type="GO" id="GO:0015183">
    <property type="term" value="F:L-aspartate transmembrane transporter activity"/>
    <property type="evidence" value="ECO:0007669"/>
    <property type="project" value="TreeGrafter"/>
</dbReference>
<comment type="caution">
    <text evidence="16">The sequence shown here is derived from an EMBL/GenBank/DDBJ whole genome shotgun (WGS) entry which is preliminary data.</text>
</comment>
<feature type="repeat" description="Solcar" evidence="14">
    <location>
        <begin position="361"/>
        <end position="447"/>
    </location>
</feature>
<dbReference type="Gene3D" id="1.50.40.10">
    <property type="entry name" value="Mitochondrial carrier domain"/>
    <property type="match status" value="1"/>
</dbReference>
<dbReference type="EMBL" id="JAEUBD010000526">
    <property type="protein sequence ID" value="KAH3673940.1"/>
    <property type="molecule type" value="Genomic_DNA"/>
</dbReference>
<dbReference type="Pfam" id="PF00153">
    <property type="entry name" value="Mito_carr"/>
    <property type="match status" value="3"/>
</dbReference>
<gene>
    <name evidence="16" type="ORF">OGATHE_001920</name>
</gene>
<evidence type="ECO:0000256" key="14">
    <source>
        <dbReference type="PROSITE-ProRule" id="PRU00282"/>
    </source>
</evidence>
<dbReference type="PANTHER" id="PTHR45678">
    <property type="entry name" value="MITOCHONDRIAL 2-OXODICARBOXYLATE CARRIER 1-RELATED"/>
    <property type="match status" value="1"/>
</dbReference>
<evidence type="ECO:0000256" key="6">
    <source>
        <dbReference type="ARBA" id="ARBA00022792"/>
    </source>
</evidence>
<keyword evidence="7" id="KW-0106">Calcium</keyword>
<keyword evidence="6" id="KW-0999">Mitochondrion inner membrane</keyword>
<evidence type="ECO:0000313" key="16">
    <source>
        <dbReference type="EMBL" id="KAH3673940.1"/>
    </source>
</evidence>
<evidence type="ECO:0000256" key="13">
    <source>
        <dbReference type="ARBA" id="ARBA00082232"/>
    </source>
</evidence>
<dbReference type="InterPro" id="IPR018108">
    <property type="entry name" value="MCP_transmembrane"/>
</dbReference>
<keyword evidence="17" id="KW-1185">Reference proteome</keyword>
<dbReference type="FunFam" id="1.50.40.10:FF:000004">
    <property type="entry name" value="Calcium-binding mitochondrial carrier protein Aralar1"/>
    <property type="match status" value="1"/>
</dbReference>
<evidence type="ECO:0000256" key="8">
    <source>
        <dbReference type="ARBA" id="ARBA00022989"/>
    </source>
</evidence>
<organism evidence="16 17">
    <name type="scientific">Ogataea polymorpha</name>
    <dbReference type="NCBI Taxonomy" id="460523"/>
    <lineage>
        <taxon>Eukaryota</taxon>
        <taxon>Fungi</taxon>
        <taxon>Dikarya</taxon>
        <taxon>Ascomycota</taxon>
        <taxon>Saccharomycotina</taxon>
        <taxon>Pichiomycetes</taxon>
        <taxon>Pichiales</taxon>
        <taxon>Pichiaceae</taxon>
        <taxon>Ogataea</taxon>
    </lineage>
</organism>
<evidence type="ECO:0000256" key="11">
    <source>
        <dbReference type="ARBA" id="ARBA00059916"/>
    </source>
</evidence>
<keyword evidence="3" id="KW-0813">Transport</keyword>
<dbReference type="PRINTS" id="PR00926">
    <property type="entry name" value="MITOCARRIER"/>
</dbReference>
<evidence type="ECO:0000256" key="1">
    <source>
        <dbReference type="ARBA" id="ARBA00004448"/>
    </source>
</evidence>
<name>A0A9P8TCY3_9ASCO</name>
<dbReference type="GO" id="GO:0005743">
    <property type="term" value="C:mitochondrial inner membrane"/>
    <property type="evidence" value="ECO:0007669"/>
    <property type="project" value="UniProtKB-SubCell"/>
</dbReference>
<evidence type="ECO:0000256" key="10">
    <source>
        <dbReference type="ARBA" id="ARBA00023136"/>
    </source>
</evidence>
<evidence type="ECO:0000256" key="7">
    <source>
        <dbReference type="ARBA" id="ARBA00022837"/>
    </source>
</evidence>
<comment type="subcellular location">
    <subcellularLocation>
        <location evidence="1">Mitochondrion inner membrane</location>
        <topology evidence="1">Multi-pass membrane protein</topology>
    </subcellularLocation>
</comment>
<comment type="similarity">
    <text evidence="2">Belongs to the mitochondrial carrier (TC 2.A.29) family.</text>
</comment>
<dbReference type="InterPro" id="IPR023395">
    <property type="entry name" value="MCP_dom_sf"/>
</dbReference>
<feature type="repeat" description="Solcar" evidence="14">
    <location>
        <begin position="457"/>
        <end position="549"/>
    </location>
</feature>
<dbReference type="PANTHER" id="PTHR45678:SF9">
    <property type="entry name" value="CALCIUM-BINDING MITOCHONDRIAL CARRIER PROTEIN ARALAR1"/>
    <property type="match status" value="1"/>
</dbReference>
<keyword evidence="5" id="KW-0677">Repeat</keyword>